<dbReference type="Proteomes" id="UP000183090">
    <property type="component" value="Unassembled WGS sequence"/>
</dbReference>
<reference evidence="2 4" key="3">
    <citation type="submission" date="2016-10" db="EMBL/GenBank/DDBJ databases">
        <authorList>
            <person name="Varghese N."/>
            <person name="Submissions S."/>
        </authorList>
    </citation>
    <scope>NUCLEOTIDE SEQUENCE [LARGE SCALE GENOMIC DNA]</scope>
    <source>
        <strain evidence="2 4">CGMCC 1.6501</strain>
    </source>
</reference>
<protein>
    <submittedName>
        <fullName evidence="2">Uncharacterized protein</fullName>
    </submittedName>
</protein>
<dbReference type="RefSeq" id="WP_046790539.1">
    <property type="nucleotide sequence ID" value="NZ_CP011366.1"/>
</dbReference>
<sequence length="73" mass="8366">MLWIVLPDNENTDYDMYDGAIIKADIKKEAEDIAINEFNTTLQFDDTKQIWTAEPLDESTFEKGIIFTSFNAG</sequence>
<accession>A0A0F7HMX0</accession>
<dbReference type="OrthoDB" id="9956874at2"/>
<evidence type="ECO:0000313" key="4">
    <source>
        <dbReference type="Proteomes" id="UP000183090"/>
    </source>
</evidence>
<dbReference type="EMBL" id="CP011366">
    <property type="protein sequence ID" value="AKG74357.1"/>
    <property type="molecule type" value="Genomic_DNA"/>
</dbReference>
<organism evidence="2 4">
    <name type="scientific">Salinicoccus halodurans</name>
    <dbReference type="NCBI Taxonomy" id="407035"/>
    <lineage>
        <taxon>Bacteria</taxon>
        <taxon>Bacillati</taxon>
        <taxon>Bacillota</taxon>
        <taxon>Bacilli</taxon>
        <taxon>Bacillales</taxon>
        <taxon>Staphylococcaceae</taxon>
        <taxon>Salinicoccus</taxon>
    </lineage>
</organism>
<keyword evidence="3" id="KW-1185">Reference proteome</keyword>
<gene>
    <name evidence="1" type="ORF">AAT16_08995</name>
    <name evidence="2" type="ORF">SAMN05216235_2696</name>
</gene>
<proteinExistence type="predicted"/>
<dbReference type="Proteomes" id="UP000034029">
    <property type="component" value="Chromosome"/>
</dbReference>
<evidence type="ECO:0000313" key="1">
    <source>
        <dbReference type="EMBL" id="AKG74357.1"/>
    </source>
</evidence>
<name>A0A0F7HMX0_9STAP</name>
<evidence type="ECO:0000313" key="3">
    <source>
        <dbReference type="Proteomes" id="UP000034029"/>
    </source>
</evidence>
<dbReference type="EMBL" id="FOTB01000006">
    <property type="protein sequence ID" value="SFK94937.1"/>
    <property type="molecule type" value="Genomic_DNA"/>
</dbReference>
<reference evidence="3" key="2">
    <citation type="submission" date="2015-04" db="EMBL/GenBank/DDBJ databases">
        <title>Complete genome sequence of Salinicoccus halodurans strain H3B36, isolated from the Qaidam basin of China.</title>
        <authorList>
            <person name="Ma Y."/>
            <person name="Jiang K."/>
            <person name="Xue Y."/>
        </authorList>
    </citation>
    <scope>NUCLEOTIDE SEQUENCE [LARGE SCALE GENOMIC DNA]</scope>
    <source>
        <strain evidence="3">H3B36</strain>
    </source>
</reference>
<dbReference type="KEGG" id="shv:AAT16_08995"/>
<dbReference type="AlphaFoldDB" id="A0A0F7HMX0"/>
<evidence type="ECO:0000313" key="2">
    <source>
        <dbReference type="EMBL" id="SFK94937.1"/>
    </source>
</evidence>
<reference evidence="1 3" key="1">
    <citation type="journal article" date="2015" name="Int. J. Syst. Evol. Microbiol.">
        <title>Complete genome sequence of Salinicoccus halodurans H3B36, isolated from the Qaidam Basin in China.</title>
        <authorList>
            <person name="Jiang K."/>
            <person name="Xue Y."/>
            <person name="Ma Y."/>
        </authorList>
    </citation>
    <scope>NUCLEOTIDE SEQUENCE [LARGE SCALE GENOMIC DNA]</scope>
    <source>
        <strain evidence="1 3">H3B36</strain>
    </source>
</reference>